<organism evidence="4 5">
    <name type="scientific">Planctopirus ephydatiae</name>
    <dbReference type="NCBI Taxonomy" id="2528019"/>
    <lineage>
        <taxon>Bacteria</taxon>
        <taxon>Pseudomonadati</taxon>
        <taxon>Planctomycetota</taxon>
        <taxon>Planctomycetia</taxon>
        <taxon>Planctomycetales</taxon>
        <taxon>Planctomycetaceae</taxon>
        <taxon>Planctopirus</taxon>
    </lineage>
</organism>
<dbReference type="Gene3D" id="3.30.160.20">
    <property type="match status" value="1"/>
</dbReference>
<dbReference type="InterPro" id="IPR000352">
    <property type="entry name" value="Pep_chain_release_fac_I"/>
</dbReference>
<feature type="region of interest" description="Disordered" evidence="2">
    <location>
        <begin position="92"/>
        <end position="111"/>
    </location>
</feature>
<evidence type="ECO:0000256" key="1">
    <source>
        <dbReference type="ARBA" id="ARBA00010835"/>
    </source>
</evidence>
<accession>A0A518GMA0</accession>
<feature type="compositionally biased region" description="Polar residues" evidence="2">
    <location>
        <begin position="15"/>
        <end position="24"/>
    </location>
</feature>
<sequence>MTRDDSGNHPPIEMNMTSSETTESLKPLENFEPVEIEPQTPLQGSQIQGWKHPVLLSHEQLLSECKARRQKTSGPGGQHRNKVETGVFLKHSPTGVEAQATERRSQAENQSKALKRLRLQLALEIRSQQSALGAPSPLWKSRVREQKIVVSDEHFDFPILLSEALDVLAENAWEPHRAALQLDCSTSQLIKLLKKFPPAFVLLNQQRARRGLEKWK</sequence>
<evidence type="ECO:0000256" key="2">
    <source>
        <dbReference type="SAM" id="MobiDB-lite"/>
    </source>
</evidence>
<dbReference type="InterPro" id="IPR050057">
    <property type="entry name" value="Prokaryotic/Mito_RF"/>
</dbReference>
<feature type="domain" description="Prokaryotic-type class I peptide chain release factors" evidence="3">
    <location>
        <begin position="66"/>
        <end position="129"/>
    </location>
</feature>
<dbReference type="InterPro" id="IPR045853">
    <property type="entry name" value="Pep_chain_release_fac_I_sf"/>
</dbReference>
<dbReference type="PANTHER" id="PTHR43804">
    <property type="entry name" value="LD18447P"/>
    <property type="match status" value="1"/>
</dbReference>
<keyword evidence="5" id="KW-1185">Reference proteome</keyword>
<comment type="similarity">
    <text evidence="1">Belongs to the prokaryotic/mitochondrial release factor family.</text>
</comment>
<gene>
    <name evidence="4" type="primary">prfB_1</name>
    <name evidence="4" type="ORF">Spb1_16010</name>
</gene>
<name>A0A518GMA0_9PLAN</name>
<dbReference type="PANTHER" id="PTHR43804:SF6">
    <property type="entry name" value="CLASS I PEPTIDE CHAIN RELEASE FACTOR"/>
    <property type="match status" value="1"/>
</dbReference>
<dbReference type="KEGG" id="peh:Spb1_16010"/>
<proteinExistence type="inferred from homology"/>
<dbReference type="GO" id="GO:0003747">
    <property type="term" value="F:translation release factor activity"/>
    <property type="evidence" value="ECO:0007669"/>
    <property type="project" value="InterPro"/>
</dbReference>
<reference evidence="4 5" key="1">
    <citation type="submission" date="2019-02" db="EMBL/GenBank/DDBJ databases">
        <title>Deep-cultivation of Planctomycetes and their phenomic and genomic characterization uncovers novel biology.</title>
        <authorList>
            <person name="Wiegand S."/>
            <person name="Jogler M."/>
            <person name="Boedeker C."/>
            <person name="Pinto D."/>
            <person name="Vollmers J."/>
            <person name="Rivas-Marin E."/>
            <person name="Kohn T."/>
            <person name="Peeters S.H."/>
            <person name="Heuer A."/>
            <person name="Rast P."/>
            <person name="Oberbeckmann S."/>
            <person name="Bunk B."/>
            <person name="Jeske O."/>
            <person name="Meyerdierks A."/>
            <person name="Storesund J.E."/>
            <person name="Kallscheuer N."/>
            <person name="Luecker S."/>
            <person name="Lage O.M."/>
            <person name="Pohl T."/>
            <person name="Merkel B.J."/>
            <person name="Hornburger P."/>
            <person name="Mueller R.-W."/>
            <person name="Bruemmer F."/>
            <person name="Labrenz M."/>
            <person name="Spormann A.M."/>
            <person name="Op den Camp H."/>
            <person name="Overmann J."/>
            <person name="Amann R."/>
            <person name="Jetten M.S.M."/>
            <person name="Mascher T."/>
            <person name="Medema M.H."/>
            <person name="Devos D.P."/>
            <person name="Kaster A.-K."/>
            <person name="Ovreas L."/>
            <person name="Rohde M."/>
            <person name="Galperin M.Y."/>
            <person name="Jogler C."/>
        </authorList>
    </citation>
    <scope>NUCLEOTIDE SEQUENCE [LARGE SCALE GENOMIC DNA]</scope>
    <source>
        <strain evidence="4 5">Spb1</strain>
    </source>
</reference>
<dbReference type="Pfam" id="PF00472">
    <property type="entry name" value="RF-1"/>
    <property type="match status" value="1"/>
</dbReference>
<dbReference type="EMBL" id="CP036299">
    <property type="protein sequence ID" value="QDV29687.1"/>
    <property type="molecule type" value="Genomic_DNA"/>
</dbReference>
<dbReference type="AlphaFoldDB" id="A0A518GMA0"/>
<dbReference type="Proteomes" id="UP000315349">
    <property type="component" value="Chromosome"/>
</dbReference>
<evidence type="ECO:0000259" key="3">
    <source>
        <dbReference type="Pfam" id="PF00472"/>
    </source>
</evidence>
<feature type="region of interest" description="Disordered" evidence="2">
    <location>
        <begin position="1"/>
        <end position="46"/>
    </location>
</feature>
<protein>
    <submittedName>
        <fullName evidence="4">Peptide chain release factor 2</fullName>
    </submittedName>
</protein>
<evidence type="ECO:0000313" key="5">
    <source>
        <dbReference type="Proteomes" id="UP000315349"/>
    </source>
</evidence>
<dbReference type="OrthoDB" id="9815709at2"/>
<dbReference type="SUPFAM" id="SSF75620">
    <property type="entry name" value="Release factor"/>
    <property type="match status" value="1"/>
</dbReference>
<evidence type="ECO:0000313" key="4">
    <source>
        <dbReference type="EMBL" id="QDV29687.1"/>
    </source>
</evidence>